<dbReference type="OrthoDB" id="5125733at2759"/>
<reference evidence="2 3" key="1">
    <citation type="journal article" date="2019" name="Nat. Ecol. Evol.">
        <title>Megaphylogeny resolves global patterns of mushroom evolution.</title>
        <authorList>
            <person name="Varga T."/>
            <person name="Krizsan K."/>
            <person name="Foldi C."/>
            <person name="Dima B."/>
            <person name="Sanchez-Garcia M."/>
            <person name="Sanchez-Ramirez S."/>
            <person name="Szollosi G.J."/>
            <person name="Szarkandi J.G."/>
            <person name="Papp V."/>
            <person name="Albert L."/>
            <person name="Andreopoulos W."/>
            <person name="Angelini C."/>
            <person name="Antonin V."/>
            <person name="Barry K.W."/>
            <person name="Bougher N.L."/>
            <person name="Buchanan P."/>
            <person name="Buyck B."/>
            <person name="Bense V."/>
            <person name="Catcheside P."/>
            <person name="Chovatia M."/>
            <person name="Cooper J."/>
            <person name="Damon W."/>
            <person name="Desjardin D."/>
            <person name="Finy P."/>
            <person name="Geml J."/>
            <person name="Haridas S."/>
            <person name="Hughes K."/>
            <person name="Justo A."/>
            <person name="Karasinski D."/>
            <person name="Kautmanova I."/>
            <person name="Kiss B."/>
            <person name="Kocsube S."/>
            <person name="Kotiranta H."/>
            <person name="LaButti K.M."/>
            <person name="Lechner B.E."/>
            <person name="Liimatainen K."/>
            <person name="Lipzen A."/>
            <person name="Lukacs Z."/>
            <person name="Mihaltcheva S."/>
            <person name="Morgado L.N."/>
            <person name="Niskanen T."/>
            <person name="Noordeloos M.E."/>
            <person name="Ohm R.A."/>
            <person name="Ortiz-Santana B."/>
            <person name="Ovrebo C."/>
            <person name="Racz N."/>
            <person name="Riley R."/>
            <person name="Savchenko A."/>
            <person name="Shiryaev A."/>
            <person name="Soop K."/>
            <person name="Spirin V."/>
            <person name="Szebenyi C."/>
            <person name="Tomsovsky M."/>
            <person name="Tulloss R.E."/>
            <person name="Uehling J."/>
            <person name="Grigoriev I.V."/>
            <person name="Vagvolgyi C."/>
            <person name="Papp T."/>
            <person name="Martin F.M."/>
            <person name="Miettinen O."/>
            <person name="Hibbett D.S."/>
            <person name="Nagy L.G."/>
        </authorList>
    </citation>
    <scope>NUCLEOTIDE SEQUENCE [LARGE SCALE GENOMIC DNA]</scope>
    <source>
        <strain evidence="2 3">CBS 962.96</strain>
    </source>
</reference>
<evidence type="ECO:0000313" key="3">
    <source>
        <dbReference type="Proteomes" id="UP000297245"/>
    </source>
</evidence>
<evidence type="ECO:0000313" key="2">
    <source>
        <dbReference type="EMBL" id="THV07297.1"/>
    </source>
</evidence>
<dbReference type="AlphaFoldDB" id="A0A4S8MVJ0"/>
<accession>A0A4S8MVJ0</accession>
<organism evidence="2 3">
    <name type="scientific">Dendrothele bispora (strain CBS 962.96)</name>
    <dbReference type="NCBI Taxonomy" id="1314807"/>
    <lineage>
        <taxon>Eukaryota</taxon>
        <taxon>Fungi</taxon>
        <taxon>Dikarya</taxon>
        <taxon>Basidiomycota</taxon>
        <taxon>Agaricomycotina</taxon>
        <taxon>Agaricomycetes</taxon>
        <taxon>Agaricomycetidae</taxon>
        <taxon>Agaricales</taxon>
        <taxon>Agaricales incertae sedis</taxon>
        <taxon>Dendrothele</taxon>
    </lineage>
</organism>
<sequence length="676" mass="77273">MNEMDLPSAGQGQAPMLSTKFKNFETLHSLVCEFCWKNLFAFDSFRKAWRGQFHEVHNHSTKVPFQEDAVFSYKTTLGQIDKSRKQGCGWCALLWAELQSNVFLTSHVDLVRVAFIPALFSNNGTLVGAQRLSVWLGKDAKELFTYPIYTDRENSCANEVVARNRALQMDSPSTFASALECIRECIDNHQSCLKPQEPQNSFFPTRVIDCTDPAKPKLYTPADVVHDFYVVLSYVWGENQPHKTTTKNIEEYQRQINTDVLPKTIKDAIWTTHACGQHYLWVDALCIVQHSREDKIREIGQIPNIFAGAYFTIIAARSSKVSEGFLHDCPRPPLAVTRLPFYCKDSSTMSTVFLEHDNIGRYDDNCESMDPIHKRAWCLEERLLSSRSLVYMTSTLRFHCQFLKVNVGNAVRQYHDLVSHRLAIDWIPAPDDPPPSPTSDKLFHYNRSTTLWDTIIANYTKRYVTNIGDKLVALAGVAQRFNERWKQSSSSNYLAGLWHDNLQHDILWHKNADDLFPRLATYRAPSWSWASVEGSVVMPKMYPREWALYEVTDYRVILISENLPFGGVTAGSLTMSAKLLPGVWKVDGVYASSPLDPGDEHKLYFSWRDSIEDINENVQLLPICWRAKAEELAGLVLSPTDSKDHYRRVGCFEDVVRGWISRDDVQNLNSQIVTIV</sequence>
<gene>
    <name evidence="2" type="ORF">K435DRAFT_848245</name>
</gene>
<dbReference type="PANTHER" id="PTHR33112:SF16">
    <property type="entry name" value="HETEROKARYON INCOMPATIBILITY DOMAIN-CONTAINING PROTEIN"/>
    <property type="match status" value="1"/>
</dbReference>
<evidence type="ECO:0000259" key="1">
    <source>
        <dbReference type="Pfam" id="PF06985"/>
    </source>
</evidence>
<proteinExistence type="predicted"/>
<dbReference type="Proteomes" id="UP000297245">
    <property type="component" value="Unassembled WGS sequence"/>
</dbReference>
<protein>
    <submittedName>
        <fullName evidence="2">HET-domain-containing protein</fullName>
    </submittedName>
</protein>
<dbReference type="EMBL" id="ML179038">
    <property type="protein sequence ID" value="THV07297.1"/>
    <property type="molecule type" value="Genomic_DNA"/>
</dbReference>
<dbReference type="PANTHER" id="PTHR33112">
    <property type="entry name" value="DOMAIN PROTEIN, PUTATIVE-RELATED"/>
    <property type="match status" value="1"/>
</dbReference>
<keyword evidence="3" id="KW-1185">Reference proteome</keyword>
<name>A0A4S8MVJ0_DENBC</name>
<dbReference type="Pfam" id="PF06985">
    <property type="entry name" value="HET"/>
    <property type="match status" value="1"/>
</dbReference>
<dbReference type="InterPro" id="IPR010730">
    <property type="entry name" value="HET"/>
</dbReference>
<feature type="domain" description="Heterokaryon incompatibility" evidence="1">
    <location>
        <begin position="229"/>
        <end position="381"/>
    </location>
</feature>